<organism evidence="2 3">
    <name type="scientific">Muraenolepis orangiensis</name>
    <name type="common">Patagonian moray cod</name>
    <dbReference type="NCBI Taxonomy" id="630683"/>
    <lineage>
        <taxon>Eukaryota</taxon>
        <taxon>Metazoa</taxon>
        <taxon>Chordata</taxon>
        <taxon>Craniata</taxon>
        <taxon>Vertebrata</taxon>
        <taxon>Euteleostomi</taxon>
        <taxon>Actinopterygii</taxon>
        <taxon>Neopterygii</taxon>
        <taxon>Teleostei</taxon>
        <taxon>Neoteleostei</taxon>
        <taxon>Acanthomorphata</taxon>
        <taxon>Zeiogadaria</taxon>
        <taxon>Gadariae</taxon>
        <taxon>Gadiformes</taxon>
        <taxon>Muraenolepidoidei</taxon>
        <taxon>Muraenolepididae</taxon>
        <taxon>Muraenolepis</taxon>
    </lineage>
</organism>
<comment type="caution">
    <text evidence="2">The sequence shown here is derived from an EMBL/GenBank/DDBJ whole genome shotgun (WGS) entry which is preliminary data.</text>
</comment>
<protein>
    <submittedName>
        <fullName evidence="2">Uncharacterized protein</fullName>
    </submittedName>
</protein>
<dbReference type="EMBL" id="JANIIK010000046">
    <property type="protein sequence ID" value="KAJ3602353.1"/>
    <property type="molecule type" value="Genomic_DNA"/>
</dbReference>
<accession>A0A9Q0ILK4</accession>
<reference evidence="2" key="1">
    <citation type="submission" date="2022-07" db="EMBL/GenBank/DDBJ databases">
        <title>Chromosome-level genome of Muraenolepis orangiensis.</title>
        <authorList>
            <person name="Kim J."/>
        </authorList>
    </citation>
    <scope>NUCLEOTIDE SEQUENCE</scope>
    <source>
        <strain evidence="2">KU_S4_2022</strain>
        <tissue evidence="2">Muscle</tissue>
    </source>
</reference>
<feature type="compositionally biased region" description="Pro residues" evidence="1">
    <location>
        <begin position="58"/>
        <end position="74"/>
    </location>
</feature>
<feature type="region of interest" description="Disordered" evidence="1">
    <location>
        <begin position="55"/>
        <end position="78"/>
    </location>
</feature>
<dbReference type="OrthoDB" id="8961239at2759"/>
<evidence type="ECO:0000313" key="2">
    <source>
        <dbReference type="EMBL" id="KAJ3602353.1"/>
    </source>
</evidence>
<evidence type="ECO:0000256" key="1">
    <source>
        <dbReference type="SAM" id="MobiDB-lite"/>
    </source>
</evidence>
<keyword evidence="3" id="KW-1185">Reference proteome</keyword>
<gene>
    <name evidence="2" type="ORF">NHX12_030111</name>
</gene>
<dbReference type="Proteomes" id="UP001148018">
    <property type="component" value="Unassembled WGS sequence"/>
</dbReference>
<proteinExistence type="predicted"/>
<dbReference type="AlphaFoldDB" id="A0A9Q0ILK4"/>
<evidence type="ECO:0000313" key="3">
    <source>
        <dbReference type="Proteomes" id="UP001148018"/>
    </source>
</evidence>
<name>A0A9Q0ILK4_9TELE</name>
<sequence length="180" mass="20058">MARVSRLKLMDQVSQLLVRLHPGGAWDRCVSRRNYFRSRSGRALYVAICNAHRHDDAPPSPPATSSPPLSPSPPGAQGEASLVLREVQVKRLDGRPELPLRNVLLLAHGPRRPACSLAGFGPSLRYTGTTGEYYYSRILQESITTVGEYESPTTVGEYYYSRRLQESISTVGDYRRALLQ</sequence>